<dbReference type="Proteomes" id="UP000195440">
    <property type="component" value="Unassembled WGS sequence"/>
</dbReference>
<accession>A0A1Y3P6D0</accession>
<feature type="transmembrane region" description="Helical" evidence="1">
    <location>
        <begin position="37"/>
        <end position="66"/>
    </location>
</feature>
<reference evidence="3 4" key="1">
    <citation type="journal article" date="2017" name="Syst. Appl. Microbiol.">
        <title>Pseudomonas caspiana sp. nov., a citrus pathogen in the Pseudomonas syringae phylogenetic group.</title>
        <authorList>
            <person name="Busquets A."/>
            <person name="Gomila M."/>
            <person name="Beiki F."/>
            <person name="Mulet M."/>
            <person name="Rahimian H."/>
            <person name="Garcia-Valdes E."/>
            <person name="Lalucat J."/>
        </authorList>
    </citation>
    <scope>NUCLEOTIDE SEQUENCE [LARGE SCALE GENOMIC DNA]</scope>
    <source>
        <strain evidence="3 4">FBF102</strain>
    </source>
</reference>
<evidence type="ECO:0000259" key="2">
    <source>
        <dbReference type="Pfam" id="PF13559"/>
    </source>
</evidence>
<dbReference type="RefSeq" id="WP_087264788.1">
    <property type="nucleotide sequence ID" value="NZ_JBJGBV010000007.1"/>
</dbReference>
<protein>
    <recommendedName>
        <fullName evidence="2">Protein-glutamine gamma-glutamyltransferase-like C-terminal domain-containing protein</fullName>
    </recommendedName>
</protein>
<keyword evidence="1" id="KW-0812">Transmembrane</keyword>
<keyword evidence="4" id="KW-1185">Reference proteome</keyword>
<evidence type="ECO:0000313" key="4">
    <source>
        <dbReference type="Proteomes" id="UP000195440"/>
    </source>
</evidence>
<feature type="domain" description="Protein-glutamine gamma-glutamyltransferase-like C-terminal" evidence="2">
    <location>
        <begin position="444"/>
        <end position="515"/>
    </location>
</feature>
<sequence>MRLTDASVAIHPRTPWEAIDLGVLLAQEHRGLLMASWAIVTLPIFALLSLLLWNYPSIAFLLFWWLKPVYERLPLLILSQALFDPAPSLKDSLKGWLKTLRPNLFASLTWRRFSLSRSFILPVQQLEQLRAEALSLRIDVLSQKDQFAARWLMAMGSTLELCLWTGMVVLFYALIPKQVELDWNWLLLLNLNNELNWLKHLSNFFYALILVVWGPIYVSCGFTLYLNRRTVLEAWDIELVLRRLRQRLTGSAYLLLVGLGLTLVSPAQTAWSEQQDYSCPIPLLSQEGEAGPDSPRLANQELTSTAARQEIKNLLQQPPFKNPKTVSGWRLAEDQSTSQEKIAGKGSTLFGWLKWLMKFGNVAAQVFKVLLWGIVIALIGVVIWRYRKWLAAFVSRRAPRENQQRTQPEQLFGLQVSAESLPDDIAGSAEQLWSSQPREALGLLYRALLSRMLSDYSLPLKNADTEGEVLQRIATLDRPDLNAFSRALTLHWQNLAYGHQLPAAQVQQELCDGWRRLFDRELRS</sequence>
<name>A0A1Y3P6D0_9PSED</name>
<feature type="transmembrane region" description="Helical" evidence="1">
    <location>
        <begin position="151"/>
        <end position="175"/>
    </location>
</feature>
<dbReference type="Pfam" id="PF13559">
    <property type="entry name" value="DUF4129"/>
    <property type="match status" value="1"/>
</dbReference>
<proteinExistence type="predicted"/>
<dbReference type="EMBL" id="LOHF01000002">
    <property type="protein sequence ID" value="OUM75358.1"/>
    <property type="molecule type" value="Genomic_DNA"/>
</dbReference>
<dbReference type="AlphaFoldDB" id="A0A1Y3P6D0"/>
<comment type="caution">
    <text evidence="3">The sequence shown here is derived from an EMBL/GenBank/DDBJ whole genome shotgun (WGS) entry which is preliminary data.</text>
</comment>
<evidence type="ECO:0000313" key="3">
    <source>
        <dbReference type="EMBL" id="OUM75358.1"/>
    </source>
</evidence>
<organism evidence="3 4">
    <name type="scientific">Pseudomonas caspiana</name>
    <dbReference type="NCBI Taxonomy" id="1451454"/>
    <lineage>
        <taxon>Bacteria</taxon>
        <taxon>Pseudomonadati</taxon>
        <taxon>Pseudomonadota</taxon>
        <taxon>Gammaproteobacteria</taxon>
        <taxon>Pseudomonadales</taxon>
        <taxon>Pseudomonadaceae</taxon>
        <taxon>Pseudomonas</taxon>
    </lineage>
</organism>
<keyword evidence="1" id="KW-0472">Membrane</keyword>
<gene>
    <name evidence="3" type="ORF">AUC60_03935</name>
</gene>
<dbReference type="OrthoDB" id="183980at2"/>
<feature type="transmembrane region" description="Helical" evidence="1">
    <location>
        <begin position="248"/>
        <end position="267"/>
    </location>
</feature>
<feature type="transmembrane region" description="Helical" evidence="1">
    <location>
        <begin position="204"/>
        <end position="227"/>
    </location>
</feature>
<dbReference type="InterPro" id="IPR025403">
    <property type="entry name" value="TgpA-like_C"/>
</dbReference>
<evidence type="ECO:0000256" key="1">
    <source>
        <dbReference type="SAM" id="Phobius"/>
    </source>
</evidence>
<feature type="transmembrane region" description="Helical" evidence="1">
    <location>
        <begin position="362"/>
        <end position="386"/>
    </location>
</feature>
<keyword evidence="1" id="KW-1133">Transmembrane helix</keyword>